<dbReference type="EMBL" id="JANCLT010000007">
    <property type="protein sequence ID" value="MCP8969638.1"/>
    <property type="molecule type" value="Genomic_DNA"/>
</dbReference>
<accession>A0AA41XB58</accession>
<organism evidence="2 3">
    <name type="scientific">Ectobacillus ponti</name>
    <dbReference type="NCBI Taxonomy" id="2961894"/>
    <lineage>
        <taxon>Bacteria</taxon>
        <taxon>Bacillati</taxon>
        <taxon>Bacillota</taxon>
        <taxon>Bacilli</taxon>
        <taxon>Bacillales</taxon>
        <taxon>Bacillaceae</taxon>
        <taxon>Ectobacillus</taxon>
    </lineage>
</organism>
<evidence type="ECO:0000313" key="2">
    <source>
        <dbReference type="EMBL" id="MCP8969638.1"/>
    </source>
</evidence>
<comment type="caution">
    <text evidence="2">The sequence shown here is derived from an EMBL/GenBank/DDBJ whole genome shotgun (WGS) entry which is preliminary data.</text>
</comment>
<dbReference type="RefSeq" id="WP_254759560.1">
    <property type="nucleotide sequence ID" value="NZ_JANCLT010000007.1"/>
</dbReference>
<name>A0AA41XB58_9BACI</name>
<gene>
    <name evidence="2" type="ORF">NK662_13980</name>
</gene>
<dbReference type="CDD" id="cd04333">
    <property type="entry name" value="ProX_deacylase"/>
    <property type="match status" value="1"/>
</dbReference>
<sequence length="154" mass="16905">MPIQRVREYVKQYDASLEPLVFAESLKTSAEAAAVLGVEVGQIAKSILFRSEDTFGLFVTAGDVKVPPKQLKLLLGGKKPKMATPEEVELITGFRVGAVCPFALQENIPVYIDTSMQRFDRVFTAAGIIESALPITYEQLKHITNGIEFDTITA</sequence>
<dbReference type="Gene3D" id="3.90.960.10">
    <property type="entry name" value="YbaK/aminoacyl-tRNA synthetase-associated domain"/>
    <property type="match status" value="1"/>
</dbReference>
<proteinExistence type="predicted"/>
<evidence type="ECO:0000313" key="3">
    <source>
        <dbReference type="Proteomes" id="UP001156102"/>
    </source>
</evidence>
<dbReference type="AlphaFoldDB" id="A0AA41XB58"/>
<dbReference type="Proteomes" id="UP001156102">
    <property type="component" value="Unassembled WGS sequence"/>
</dbReference>
<dbReference type="PANTHER" id="PTHR30411">
    <property type="entry name" value="CYTOPLASMIC PROTEIN"/>
    <property type="match status" value="1"/>
</dbReference>
<reference evidence="2" key="1">
    <citation type="submission" date="2022-07" db="EMBL/GenBank/DDBJ databases">
        <authorList>
            <person name="Li W.-J."/>
            <person name="Deng Q.-Q."/>
        </authorList>
    </citation>
    <scope>NUCLEOTIDE SEQUENCE</scope>
    <source>
        <strain evidence="2">SYSU M60031</strain>
    </source>
</reference>
<dbReference type="PANTHER" id="PTHR30411:SF1">
    <property type="entry name" value="CYTOPLASMIC PROTEIN"/>
    <property type="match status" value="1"/>
</dbReference>
<dbReference type="GO" id="GO:0002161">
    <property type="term" value="F:aminoacyl-tRNA deacylase activity"/>
    <property type="evidence" value="ECO:0007669"/>
    <property type="project" value="InterPro"/>
</dbReference>
<feature type="domain" description="YbaK/aminoacyl-tRNA synthetase-associated" evidence="1">
    <location>
        <begin position="24"/>
        <end position="141"/>
    </location>
</feature>
<protein>
    <submittedName>
        <fullName evidence="2">YbaK/EbsC family protein</fullName>
    </submittedName>
</protein>
<dbReference type="Pfam" id="PF04073">
    <property type="entry name" value="tRNA_edit"/>
    <property type="match status" value="1"/>
</dbReference>
<dbReference type="InterPro" id="IPR007214">
    <property type="entry name" value="YbaK/aa-tRNA-synth-assoc-dom"/>
</dbReference>
<evidence type="ECO:0000259" key="1">
    <source>
        <dbReference type="Pfam" id="PF04073"/>
    </source>
</evidence>
<dbReference type="SUPFAM" id="SSF55826">
    <property type="entry name" value="YbaK/ProRS associated domain"/>
    <property type="match status" value="1"/>
</dbReference>
<keyword evidence="3" id="KW-1185">Reference proteome</keyword>
<dbReference type="InterPro" id="IPR036754">
    <property type="entry name" value="YbaK/aa-tRNA-synt-asso_dom_sf"/>
</dbReference>